<reference evidence="2" key="1">
    <citation type="submission" date="2022-12" db="EMBL/GenBank/DDBJ databases">
        <title>Draft genome assemblies for two species of Escallonia (Escalloniales).</title>
        <authorList>
            <person name="Chanderbali A."/>
            <person name="Dervinis C."/>
            <person name="Anghel I."/>
            <person name="Soltis D."/>
            <person name="Soltis P."/>
            <person name="Zapata F."/>
        </authorList>
    </citation>
    <scope>NUCLEOTIDE SEQUENCE</scope>
    <source>
        <strain evidence="2">UCBG64.0493</strain>
        <tissue evidence="2">Leaf</tissue>
    </source>
</reference>
<gene>
    <name evidence="2" type="ORF">RJ639_036169</name>
</gene>
<keyword evidence="3" id="KW-1185">Reference proteome</keyword>
<organism evidence="2 3">
    <name type="scientific">Escallonia herrerae</name>
    <dbReference type="NCBI Taxonomy" id="1293975"/>
    <lineage>
        <taxon>Eukaryota</taxon>
        <taxon>Viridiplantae</taxon>
        <taxon>Streptophyta</taxon>
        <taxon>Embryophyta</taxon>
        <taxon>Tracheophyta</taxon>
        <taxon>Spermatophyta</taxon>
        <taxon>Magnoliopsida</taxon>
        <taxon>eudicotyledons</taxon>
        <taxon>Gunneridae</taxon>
        <taxon>Pentapetalae</taxon>
        <taxon>asterids</taxon>
        <taxon>campanulids</taxon>
        <taxon>Escalloniales</taxon>
        <taxon>Escalloniaceae</taxon>
        <taxon>Escallonia</taxon>
    </lineage>
</organism>
<dbReference type="InterPro" id="IPR058017">
    <property type="entry name" value="At3g28540-like_C"/>
</dbReference>
<accession>A0AA88WPM5</accession>
<evidence type="ECO:0000313" key="3">
    <source>
        <dbReference type="Proteomes" id="UP001188597"/>
    </source>
</evidence>
<dbReference type="Pfam" id="PF25568">
    <property type="entry name" value="AAA_lid_At3g28540"/>
    <property type="match status" value="1"/>
</dbReference>
<evidence type="ECO:0000259" key="1">
    <source>
        <dbReference type="Pfam" id="PF25568"/>
    </source>
</evidence>
<dbReference type="AlphaFoldDB" id="A0AA88WPM5"/>
<comment type="caution">
    <text evidence="2">The sequence shown here is derived from an EMBL/GenBank/DDBJ whole genome shotgun (WGS) entry which is preliminary data.</text>
</comment>
<dbReference type="Proteomes" id="UP001188597">
    <property type="component" value="Unassembled WGS sequence"/>
</dbReference>
<feature type="domain" description="AAA+ ATPase At3g28540-like C-terminal" evidence="1">
    <location>
        <begin position="10"/>
        <end position="76"/>
    </location>
</feature>
<proteinExistence type="predicted"/>
<sequence>MLSCPTVALKGLSFLVRNYLDVGAHHVFDKIRALLEEVDMASANVAENSMPKSAEDDADACLGNLIRALEMAKEERWKGGRRKKEKGHWGDYEG</sequence>
<protein>
    <recommendedName>
        <fullName evidence="1">AAA+ ATPase At3g28540-like C-terminal domain-containing protein</fullName>
    </recommendedName>
</protein>
<name>A0AA88WPM5_9ASTE</name>
<dbReference type="EMBL" id="JAVXUP010000306">
    <property type="protein sequence ID" value="KAK3031428.1"/>
    <property type="molecule type" value="Genomic_DNA"/>
</dbReference>
<evidence type="ECO:0000313" key="2">
    <source>
        <dbReference type="EMBL" id="KAK3031428.1"/>
    </source>
</evidence>